<keyword evidence="2" id="KW-1185">Reference proteome</keyword>
<evidence type="ECO:0000313" key="3">
    <source>
        <dbReference type="WBParaSite" id="nRc.2.0.1.t36072-RA"/>
    </source>
</evidence>
<evidence type="ECO:0000313" key="2">
    <source>
        <dbReference type="Proteomes" id="UP000887565"/>
    </source>
</evidence>
<reference evidence="3" key="1">
    <citation type="submission" date="2022-11" db="UniProtKB">
        <authorList>
            <consortium name="WormBaseParasite"/>
        </authorList>
    </citation>
    <scope>IDENTIFICATION</scope>
</reference>
<sequence length="74" mass="8398">MKGKQKHPPSDDSIIFSESGDPTSFARPKELPMRSVHPKSFPMQKNYKQAHPEQSSSKFSEKLIFGSEMGDKKM</sequence>
<dbReference type="Proteomes" id="UP000887565">
    <property type="component" value="Unplaced"/>
</dbReference>
<dbReference type="WBParaSite" id="nRc.2.0.1.t36072-RA">
    <property type="protein sequence ID" value="nRc.2.0.1.t36072-RA"/>
    <property type="gene ID" value="nRc.2.0.1.g36072"/>
</dbReference>
<dbReference type="AlphaFoldDB" id="A0A915KBI2"/>
<protein>
    <submittedName>
        <fullName evidence="3">Uncharacterized protein</fullName>
    </submittedName>
</protein>
<proteinExistence type="predicted"/>
<feature type="region of interest" description="Disordered" evidence="1">
    <location>
        <begin position="1"/>
        <end position="74"/>
    </location>
</feature>
<organism evidence="2 3">
    <name type="scientific">Romanomermis culicivorax</name>
    <name type="common">Nematode worm</name>
    <dbReference type="NCBI Taxonomy" id="13658"/>
    <lineage>
        <taxon>Eukaryota</taxon>
        <taxon>Metazoa</taxon>
        <taxon>Ecdysozoa</taxon>
        <taxon>Nematoda</taxon>
        <taxon>Enoplea</taxon>
        <taxon>Dorylaimia</taxon>
        <taxon>Mermithida</taxon>
        <taxon>Mermithoidea</taxon>
        <taxon>Mermithidae</taxon>
        <taxon>Romanomermis</taxon>
    </lineage>
</organism>
<name>A0A915KBI2_ROMCU</name>
<accession>A0A915KBI2</accession>
<evidence type="ECO:0000256" key="1">
    <source>
        <dbReference type="SAM" id="MobiDB-lite"/>
    </source>
</evidence>